<evidence type="ECO:0000313" key="4">
    <source>
        <dbReference type="EMBL" id="GAT58495.1"/>
    </source>
</evidence>
<feature type="compositionally biased region" description="Polar residues" evidence="2">
    <location>
        <begin position="64"/>
        <end position="83"/>
    </location>
</feature>
<reference evidence="4" key="1">
    <citation type="submission" date="2014-09" db="EMBL/GenBank/DDBJ databases">
        <title>Genome sequence of the luminous mushroom Mycena chlorophos for searching fungal bioluminescence genes.</title>
        <authorList>
            <person name="Tanaka Y."/>
            <person name="Kasuga D."/>
            <person name="Oba Y."/>
            <person name="Hase S."/>
            <person name="Sato K."/>
            <person name="Oba Y."/>
            <person name="Sakakibara Y."/>
        </authorList>
    </citation>
    <scope>NUCLEOTIDE SEQUENCE</scope>
</reference>
<dbReference type="InterPro" id="IPR000571">
    <property type="entry name" value="Znf_CCCH"/>
</dbReference>
<dbReference type="Gene3D" id="3.30.1370.210">
    <property type="match status" value="1"/>
</dbReference>
<proteinExistence type="predicted"/>
<keyword evidence="1" id="KW-0863">Zinc-finger</keyword>
<feature type="region of interest" description="Disordered" evidence="2">
    <location>
        <begin position="1"/>
        <end position="87"/>
    </location>
</feature>
<dbReference type="EMBL" id="DF849702">
    <property type="protein sequence ID" value="GAT58495.1"/>
    <property type="molecule type" value="Genomic_DNA"/>
</dbReference>
<evidence type="ECO:0000259" key="3">
    <source>
        <dbReference type="PROSITE" id="PS50103"/>
    </source>
</evidence>
<gene>
    <name evidence="4" type="ORF">MCHLO_14921</name>
</gene>
<evidence type="ECO:0000256" key="1">
    <source>
        <dbReference type="PROSITE-ProRule" id="PRU00723"/>
    </source>
</evidence>
<keyword evidence="1" id="KW-0479">Metal-binding</keyword>
<dbReference type="PROSITE" id="PS50103">
    <property type="entry name" value="ZF_C3H1"/>
    <property type="match status" value="2"/>
</dbReference>
<dbReference type="SUPFAM" id="SSF48452">
    <property type="entry name" value="TPR-like"/>
    <property type="match status" value="1"/>
</dbReference>
<dbReference type="SMART" id="SM00356">
    <property type="entry name" value="ZnF_C3H1"/>
    <property type="match status" value="2"/>
</dbReference>
<keyword evidence="1" id="KW-0862">Zinc</keyword>
<keyword evidence="5" id="KW-1185">Reference proteome</keyword>
<accession>A0ABQ0M5C2</accession>
<sequence>MNNPPAAPKPRKSKKKPAKKPTNQQTGAGGTGTSSTQRNNGGPAGQTNAKGKGKQKAPQKQPASGSSRVSLGPQFVQQASPASRATARKAVSIRKRAAAENEYDKAILLHDAGDYDAALSALKNACRIFKTEPKYALKMASVFMKLKRYDDAIDMATFHIAVDDSGEHIASRFLRATAFIERGDYGKAAVDLINCKNIRHDALEVAAAIEHLHKVWDPEDDYFSRNPAEADTDVVHGDLSPCTANYDLDCESDTEESTHMGNGQACKKYNTSSCGYGSKCRMRHAVDAKSIRDNLGRNVCIFYLIDRCYKGSACLYRHSKENLPKLGWWAKTEYVAYYRGMYDILHDNGVSDKNMILGDVMNGRLLPFEYRANFINAAVQSVKKTSSEILPVWLENVRRGIKNDLELGADEDEPAFFPSTRARRRYRRRTDRSSDVEYDVDDDSDEWNWSSMINGDGSGMHVSDLVMLGIRPWDADAGIDWSRTINDM</sequence>
<organism evidence="4 5">
    <name type="scientific">Mycena chlorophos</name>
    <name type="common">Agaric fungus</name>
    <name type="synonym">Agaricus chlorophos</name>
    <dbReference type="NCBI Taxonomy" id="658473"/>
    <lineage>
        <taxon>Eukaryota</taxon>
        <taxon>Fungi</taxon>
        <taxon>Dikarya</taxon>
        <taxon>Basidiomycota</taxon>
        <taxon>Agaricomycotina</taxon>
        <taxon>Agaricomycetes</taxon>
        <taxon>Agaricomycetidae</taxon>
        <taxon>Agaricales</taxon>
        <taxon>Marasmiineae</taxon>
        <taxon>Mycenaceae</taxon>
        <taxon>Mycena</taxon>
    </lineage>
</organism>
<evidence type="ECO:0000256" key="2">
    <source>
        <dbReference type="SAM" id="MobiDB-lite"/>
    </source>
</evidence>
<name>A0ABQ0M5C2_MYCCL</name>
<feature type="domain" description="C3H1-type" evidence="3">
    <location>
        <begin position="260"/>
        <end position="287"/>
    </location>
</feature>
<dbReference type="Gene3D" id="1.25.40.10">
    <property type="entry name" value="Tetratricopeptide repeat domain"/>
    <property type="match status" value="1"/>
</dbReference>
<protein>
    <recommendedName>
        <fullName evidence="3">C3H1-type domain-containing protein</fullName>
    </recommendedName>
</protein>
<dbReference type="Proteomes" id="UP000815677">
    <property type="component" value="Unassembled WGS sequence"/>
</dbReference>
<feature type="compositionally biased region" description="Basic residues" evidence="2">
    <location>
        <begin position="9"/>
        <end position="19"/>
    </location>
</feature>
<feature type="domain" description="C3H1-type" evidence="3">
    <location>
        <begin position="294"/>
        <end position="321"/>
    </location>
</feature>
<feature type="zinc finger region" description="C3H1-type" evidence="1">
    <location>
        <begin position="294"/>
        <end position="321"/>
    </location>
</feature>
<feature type="zinc finger region" description="C3H1-type" evidence="1">
    <location>
        <begin position="260"/>
        <end position="287"/>
    </location>
</feature>
<dbReference type="InterPro" id="IPR011990">
    <property type="entry name" value="TPR-like_helical_dom_sf"/>
</dbReference>
<evidence type="ECO:0000313" key="5">
    <source>
        <dbReference type="Proteomes" id="UP000815677"/>
    </source>
</evidence>